<comment type="caution">
    <text evidence="3">The sequence shown here is derived from an EMBL/GenBank/DDBJ whole genome shotgun (WGS) entry which is preliminary data.</text>
</comment>
<dbReference type="Proteomes" id="UP001224775">
    <property type="component" value="Unassembled WGS sequence"/>
</dbReference>
<sequence length="240" mass="26404">MTPRSNLDLAGQASEDEQRPNANSPLHSQLPPAASLPSGSASNNNTKNNCSGRDTANVSSSILATPSSGFLSFLPSPIDLWDKRTATSLLLLPIVFCIYVILQLPLHYNAKNNVRTANDLSETEWKGRAREVDELSSKLHHVKNELRCVNKNQKQIKGTVQALRHRLHHLKVRRGQREVYLNTLKRYDDVCTDDDTIMQQEQNKGVAKDGPLASLSIVKAAGVATFVGKTPSVDAVKKDD</sequence>
<evidence type="ECO:0000256" key="1">
    <source>
        <dbReference type="SAM" id="MobiDB-lite"/>
    </source>
</evidence>
<reference evidence="3" key="1">
    <citation type="submission" date="2023-06" db="EMBL/GenBank/DDBJ databases">
        <title>Survivors Of The Sea: Transcriptome response of Skeletonema marinoi to long-term dormancy.</title>
        <authorList>
            <person name="Pinder M.I.M."/>
            <person name="Kourtchenko O."/>
            <person name="Robertson E.K."/>
            <person name="Larsson T."/>
            <person name="Maumus F."/>
            <person name="Osuna-Cruz C.M."/>
            <person name="Vancaester E."/>
            <person name="Stenow R."/>
            <person name="Vandepoele K."/>
            <person name="Ploug H."/>
            <person name="Bruchert V."/>
            <person name="Godhe A."/>
            <person name="Topel M."/>
        </authorList>
    </citation>
    <scope>NUCLEOTIDE SEQUENCE</scope>
    <source>
        <strain evidence="3">R05AC</strain>
    </source>
</reference>
<keyword evidence="4" id="KW-1185">Reference proteome</keyword>
<keyword evidence="2" id="KW-1133">Transmembrane helix</keyword>
<protein>
    <submittedName>
        <fullName evidence="3">Uncharacterized protein</fullName>
    </submittedName>
</protein>
<feature type="transmembrane region" description="Helical" evidence="2">
    <location>
        <begin position="89"/>
        <end position="108"/>
    </location>
</feature>
<evidence type="ECO:0000313" key="3">
    <source>
        <dbReference type="EMBL" id="KAK1742076.1"/>
    </source>
</evidence>
<feature type="region of interest" description="Disordered" evidence="1">
    <location>
        <begin position="1"/>
        <end position="55"/>
    </location>
</feature>
<dbReference type="EMBL" id="JATAAI010000012">
    <property type="protein sequence ID" value="KAK1742076.1"/>
    <property type="molecule type" value="Genomic_DNA"/>
</dbReference>
<keyword evidence="2" id="KW-0472">Membrane</keyword>
<feature type="compositionally biased region" description="Polar residues" evidence="1">
    <location>
        <begin position="46"/>
        <end position="55"/>
    </location>
</feature>
<organism evidence="3 4">
    <name type="scientific">Skeletonema marinoi</name>
    <dbReference type="NCBI Taxonomy" id="267567"/>
    <lineage>
        <taxon>Eukaryota</taxon>
        <taxon>Sar</taxon>
        <taxon>Stramenopiles</taxon>
        <taxon>Ochrophyta</taxon>
        <taxon>Bacillariophyta</taxon>
        <taxon>Coscinodiscophyceae</taxon>
        <taxon>Thalassiosirophycidae</taxon>
        <taxon>Thalassiosirales</taxon>
        <taxon>Skeletonemataceae</taxon>
        <taxon>Skeletonema</taxon>
        <taxon>Skeletonema marinoi-dohrnii complex</taxon>
    </lineage>
</organism>
<dbReference type="AlphaFoldDB" id="A0AAD9DC40"/>
<evidence type="ECO:0000313" key="4">
    <source>
        <dbReference type="Proteomes" id="UP001224775"/>
    </source>
</evidence>
<proteinExistence type="predicted"/>
<name>A0AAD9DC40_9STRA</name>
<evidence type="ECO:0000256" key="2">
    <source>
        <dbReference type="SAM" id="Phobius"/>
    </source>
</evidence>
<accession>A0AAD9DC40</accession>
<keyword evidence="2" id="KW-0812">Transmembrane</keyword>
<gene>
    <name evidence="3" type="ORF">QTG54_007649</name>
</gene>
<feature type="compositionally biased region" description="Low complexity" evidence="1">
    <location>
        <begin position="24"/>
        <end position="45"/>
    </location>
</feature>